<proteinExistence type="predicted"/>
<dbReference type="Proteomes" id="UP001176941">
    <property type="component" value="Chromosome 34"/>
</dbReference>
<sequence length="155" mass="17361">MPLFPRVLRDASFSQIAHPMWQKTLLPLLRDLAFRLISQLSHLLQAPFALDLDPCRGLSGSLCFFPCPPAEVPLQLDHSSRPRGEGRKPVGGPSPVSFSRRALQNPTNELALQTLIRFCERTVFDSMSSSETASVSISLYEKTQKNLQNFHKTRG</sequence>
<evidence type="ECO:0000313" key="3">
    <source>
        <dbReference type="Proteomes" id="UP001176941"/>
    </source>
</evidence>
<accession>A0ABN8ZL59</accession>
<organism evidence="2 3">
    <name type="scientific">Rangifer tarandus platyrhynchus</name>
    <name type="common">Svalbard reindeer</name>
    <dbReference type="NCBI Taxonomy" id="3082113"/>
    <lineage>
        <taxon>Eukaryota</taxon>
        <taxon>Metazoa</taxon>
        <taxon>Chordata</taxon>
        <taxon>Craniata</taxon>
        <taxon>Vertebrata</taxon>
        <taxon>Euteleostomi</taxon>
        <taxon>Mammalia</taxon>
        <taxon>Eutheria</taxon>
        <taxon>Laurasiatheria</taxon>
        <taxon>Artiodactyla</taxon>
        <taxon>Ruminantia</taxon>
        <taxon>Pecora</taxon>
        <taxon>Cervidae</taxon>
        <taxon>Odocoileinae</taxon>
        <taxon>Rangifer</taxon>
    </lineage>
</organism>
<protein>
    <submittedName>
        <fullName evidence="2">Uncharacterized protein</fullName>
    </submittedName>
</protein>
<feature type="compositionally biased region" description="Basic and acidic residues" evidence="1">
    <location>
        <begin position="78"/>
        <end position="88"/>
    </location>
</feature>
<evidence type="ECO:0000313" key="2">
    <source>
        <dbReference type="EMBL" id="CAI9173736.1"/>
    </source>
</evidence>
<dbReference type="EMBL" id="OX460345">
    <property type="protein sequence ID" value="CAI9173736.1"/>
    <property type="molecule type" value="Genomic_DNA"/>
</dbReference>
<evidence type="ECO:0000256" key="1">
    <source>
        <dbReference type="SAM" id="MobiDB-lite"/>
    </source>
</evidence>
<feature type="region of interest" description="Disordered" evidence="1">
    <location>
        <begin position="75"/>
        <end position="100"/>
    </location>
</feature>
<gene>
    <name evidence="2" type="ORF">MRATA1EN1_LOCUS22698</name>
</gene>
<name>A0ABN8ZL59_RANTA</name>
<keyword evidence="3" id="KW-1185">Reference proteome</keyword>
<reference evidence="2" key="1">
    <citation type="submission" date="2023-04" db="EMBL/GenBank/DDBJ databases">
        <authorList>
            <consortium name="ELIXIR-Norway"/>
        </authorList>
    </citation>
    <scope>NUCLEOTIDE SEQUENCE [LARGE SCALE GENOMIC DNA]</scope>
</reference>